<evidence type="ECO:0000256" key="1">
    <source>
        <dbReference type="SAM" id="Phobius"/>
    </source>
</evidence>
<keyword evidence="1" id="KW-0812">Transmembrane</keyword>
<protein>
    <recommendedName>
        <fullName evidence="2">Fibronectin type-III domain-containing protein</fullName>
    </recommendedName>
</protein>
<gene>
    <name evidence="3" type="ORF">A2782_00005</name>
</gene>
<evidence type="ECO:0000259" key="2">
    <source>
        <dbReference type="PROSITE" id="PS50853"/>
    </source>
</evidence>
<comment type="caution">
    <text evidence="3">The sequence shown here is derived from an EMBL/GenBank/DDBJ whole genome shotgun (WGS) entry which is preliminary data.</text>
</comment>
<dbReference type="STRING" id="1797513.A2782_00005"/>
<dbReference type="AlphaFoldDB" id="A0A1G1V193"/>
<sequence>MSKKKIFGILSMVMLLAGLPVMVFLALNRQDIRSNASIEEQPKEIKITNISDNSFSVSWLTDKQTSGFIVYGDTDKLGLTASDDRDKGGQTPRNTHYVTIENLNPQTLYFFKMGSGSSAYDNNGSSFSITTAPSTNDPPAVAEPAFGKVVNQAGSPVPGALVYLTVQGGSPLSSYTREDGNWLITLNNARTDNLSSYIVYKPAGDTVDFYVQAGKAGSARATADTNNVRPIPNIKLGGTYSFDTQGSAAQVTLTPPAQTATSDFSLQNIRQASESAIPLSVLATGKGETVNTGQPTFSGTGRPGDIITITIHSSQIVTAQVTVGQDGKWSYTPDQSLASGQHTVTIASGSNQDTSNFSILGVTTPTNSSAKTATAPATPVVGVSSPIWIIFLGAASILTVGILLAVKLE</sequence>
<dbReference type="Proteomes" id="UP000177967">
    <property type="component" value="Unassembled WGS sequence"/>
</dbReference>
<dbReference type="CDD" id="cd00063">
    <property type="entry name" value="FN3"/>
    <property type="match status" value="1"/>
</dbReference>
<organism evidence="3 4">
    <name type="scientific">Candidatus Blackburnbacteria bacterium RIFCSPHIGHO2_01_FULL_43_15b</name>
    <dbReference type="NCBI Taxonomy" id="1797513"/>
    <lineage>
        <taxon>Bacteria</taxon>
        <taxon>Candidatus Blackburniibacteriota</taxon>
    </lineage>
</organism>
<keyword evidence="1" id="KW-0472">Membrane</keyword>
<dbReference type="InterPro" id="IPR008963">
    <property type="entry name" value="Purple_acid_Pase-like_N"/>
</dbReference>
<dbReference type="EMBL" id="MHBW01000016">
    <property type="protein sequence ID" value="OGY09091.1"/>
    <property type="molecule type" value="Genomic_DNA"/>
</dbReference>
<evidence type="ECO:0000313" key="3">
    <source>
        <dbReference type="EMBL" id="OGY09091.1"/>
    </source>
</evidence>
<dbReference type="PROSITE" id="PS50853">
    <property type="entry name" value="FN3"/>
    <property type="match status" value="1"/>
</dbReference>
<feature type="transmembrane region" description="Helical" evidence="1">
    <location>
        <begin position="7"/>
        <end position="27"/>
    </location>
</feature>
<dbReference type="SUPFAM" id="SSF49363">
    <property type="entry name" value="Purple acid phosphatase, N-terminal domain"/>
    <property type="match status" value="1"/>
</dbReference>
<dbReference type="Gene3D" id="2.60.40.10">
    <property type="entry name" value="Immunoglobulins"/>
    <property type="match status" value="1"/>
</dbReference>
<feature type="transmembrane region" description="Helical" evidence="1">
    <location>
        <begin position="387"/>
        <end position="406"/>
    </location>
</feature>
<dbReference type="InterPro" id="IPR013783">
    <property type="entry name" value="Ig-like_fold"/>
</dbReference>
<keyword evidence="1" id="KW-1133">Transmembrane helix</keyword>
<dbReference type="GO" id="GO:0046872">
    <property type="term" value="F:metal ion binding"/>
    <property type="evidence" value="ECO:0007669"/>
    <property type="project" value="InterPro"/>
</dbReference>
<dbReference type="InterPro" id="IPR003961">
    <property type="entry name" value="FN3_dom"/>
</dbReference>
<dbReference type="Gene3D" id="2.60.40.380">
    <property type="entry name" value="Purple acid phosphatase-like, N-terminal"/>
    <property type="match status" value="1"/>
</dbReference>
<proteinExistence type="predicted"/>
<dbReference type="Pfam" id="PF19077">
    <property type="entry name" value="Big_13"/>
    <property type="match status" value="1"/>
</dbReference>
<dbReference type="Pfam" id="PF16656">
    <property type="entry name" value="Pur_ac_phosph_N"/>
    <property type="match status" value="1"/>
</dbReference>
<dbReference type="GO" id="GO:0003993">
    <property type="term" value="F:acid phosphatase activity"/>
    <property type="evidence" value="ECO:0007669"/>
    <property type="project" value="InterPro"/>
</dbReference>
<accession>A0A1G1V193</accession>
<dbReference type="InterPro" id="IPR044016">
    <property type="entry name" value="Big_13"/>
</dbReference>
<dbReference type="InterPro" id="IPR015914">
    <property type="entry name" value="PAPs_N"/>
</dbReference>
<evidence type="ECO:0000313" key="4">
    <source>
        <dbReference type="Proteomes" id="UP000177967"/>
    </source>
</evidence>
<name>A0A1G1V193_9BACT</name>
<feature type="domain" description="Fibronectin type-III" evidence="2">
    <location>
        <begin position="41"/>
        <end position="138"/>
    </location>
</feature>
<reference evidence="3 4" key="1">
    <citation type="journal article" date="2016" name="Nat. Commun.">
        <title>Thousands of microbial genomes shed light on interconnected biogeochemical processes in an aquifer system.</title>
        <authorList>
            <person name="Anantharaman K."/>
            <person name="Brown C.T."/>
            <person name="Hug L.A."/>
            <person name="Sharon I."/>
            <person name="Castelle C.J."/>
            <person name="Probst A.J."/>
            <person name="Thomas B.C."/>
            <person name="Singh A."/>
            <person name="Wilkins M.J."/>
            <person name="Karaoz U."/>
            <person name="Brodie E.L."/>
            <person name="Williams K.H."/>
            <person name="Hubbard S.S."/>
            <person name="Banfield J.F."/>
        </authorList>
    </citation>
    <scope>NUCLEOTIDE SEQUENCE [LARGE SCALE GENOMIC DNA]</scope>
</reference>